<protein>
    <submittedName>
        <fullName evidence="1">Uncharacterized protein</fullName>
    </submittedName>
</protein>
<dbReference type="AlphaFoldDB" id="A0A0F9D3E1"/>
<comment type="caution">
    <text evidence="1">The sequence shown here is derived from an EMBL/GenBank/DDBJ whole genome shotgun (WGS) entry which is preliminary data.</text>
</comment>
<accession>A0A0F9D3E1</accession>
<proteinExistence type="predicted"/>
<evidence type="ECO:0000313" key="1">
    <source>
        <dbReference type="EMBL" id="KKL56059.1"/>
    </source>
</evidence>
<gene>
    <name evidence="1" type="ORF">LCGC14_2249210</name>
</gene>
<name>A0A0F9D3E1_9ZZZZ</name>
<reference evidence="1" key="1">
    <citation type="journal article" date="2015" name="Nature">
        <title>Complex archaea that bridge the gap between prokaryotes and eukaryotes.</title>
        <authorList>
            <person name="Spang A."/>
            <person name="Saw J.H."/>
            <person name="Jorgensen S.L."/>
            <person name="Zaremba-Niedzwiedzka K."/>
            <person name="Martijn J."/>
            <person name="Lind A.E."/>
            <person name="van Eijk R."/>
            <person name="Schleper C."/>
            <person name="Guy L."/>
            <person name="Ettema T.J."/>
        </authorList>
    </citation>
    <scope>NUCLEOTIDE SEQUENCE</scope>
</reference>
<sequence length="66" mass="7228">MPSPIAEAKRPNYENGFASVRTRAKADGLARLATRESFARRLTLTQVDLIETDAESELADASHPTL</sequence>
<dbReference type="EMBL" id="LAZR01030621">
    <property type="protein sequence ID" value="KKL56059.1"/>
    <property type="molecule type" value="Genomic_DNA"/>
</dbReference>
<organism evidence="1">
    <name type="scientific">marine sediment metagenome</name>
    <dbReference type="NCBI Taxonomy" id="412755"/>
    <lineage>
        <taxon>unclassified sequences</taxon>
        <taxon>metagenomes</taxon>
        <taxon>ecological metagenomes</taxon>
    </lineage>
</organism>